<keyword evidence="4" id="KW-1185">Reference proteome</keyword>
<dbReference type="OrthoDB" id="6005166at2759"/>
<reference evidence="3" key="1">
    <citation type="submission" date="2020-04" db="EMBL/GenBank/DDBJ databases">
        <authorList>
            <person name="Alioto T."/>
            <person name="Alioto T."/>
            <person name="Gomez Garrido J."/>
        </authorList>
    </citation>
    <scope>NUCLEOTIDE SEQUENCE</scope>
    <source>
        <strain evidence="3">A484AB</strain>
    </source>
</reference>
<organism evidence="3 4">
    <name type="scientific">Paramuricea clavata</name>
    <name type="common">Red gorgonian</name>
    <name type="synonym">Violescent sea-whip</name>
    <dbReference type="NCBI Taxonomy" id="317549"/>
    <lineage>
        <taxon>Eukaryota</taxon>
        <taxon>Metazoa</taxon>
        <taxon>Cnidaria</taxon>
        <taxon>Anthozoa</taxon>
        <taxon>Octocorallia</taxon>
        <taxon>Malacalcyonacea</taxon>
        <taxon>Plexauridae</taxon>
        <taxon>Paramuricea</taxon>
    </lineage>
</organism>
<feature type="coiled-coil region" evidence="1">
    <location>
        <begin position="60"/>
        <end position="87"/>
    </location>
</feature>
<accession>A0A6S7HUP7</accession>
<feature type="region of interest" description="Disordered" evidence="2">
    <location>
        <begin position="28"/>
        <end position="59"/>
    </location>
</feature>
<dbReference type="AlphaFoldDB" id="A0A6S7HUP7"/>
<feature type="compositionally biased region" description="Acidic residues" evidence="2">
    <location>
        <begin position="49"/>
        <end position="59"/>
    </location>
</feature>
<evidence type="ECO:0000313" key="4">
    <source>
        <dbReference type="Proteomes" id="UP001152795"/>
    </source>
</evidence>
<evidence type="ECO:0000256" key="2">
    <source>
        <dbReference type="SAM" id="MobiDB-lite"/>
    </source>
</evidence>
<gene>
    <name evidence="3" type="ORF">PACLA_8A075765</name>
</gene>
<comment type="caution">
    <text evidence="3">The sequence shown here is derived from an EMBL/GenBank/DDBJ whole genome shotgun (WGS) entry which is preliminary data.</text>
</comment>
<evidence type="ECO:0000256" key="1">
    <source>
        <dbReference type="SAM" id="Coils"/>
    </source>
</evidence>
<sequence>MSGPVGRAFGMPNINTEFINDVFFGETQGSARHSNRPGHRRQDFPQNPFEDEPEAEPSEENAVLQELRELKDLMKSIKAKQSEMEKTLVRITKQLDTKDFELAKSSHAANVTKICAKAYIQLGRFQKPNESKTEQLRQEFANSPYGLTVQELLLHAERFEKAKFTCWRAEERRRILAVGTWSSLRQASTRELAAKICGLLGVKFNVVLETTVQRNIALVKTYVTAVGIHHCEKDEKFWLLFYKWSEDKYGARGPTQIDWDIILAEEE</sequence>
<dbReference type="Proteomes" id="UP001152795">
    <property type="component" value="Unassembled WGS sequence"/>
</dbReference>
<name>A0A6S7HUP7_PARCT</name>
<protein>
    <submittedName>
        <fullName evidence="3">Uncharacterized protein</fullName>
    </submittedName>
</protein>
<proteinExistence type="predicted"/>
<evidence type="ECO:0000313" key="3">
    <source>
        <dbReference type="EMBL" id="CAB4009076.1"/>
    </source>
</evidence>
<dbReference type="EMBL" id="CACRXK020006328">
    <property type="protein sequence ID" value="CAB4009076.1"/>
    <property type="molecule type" value="Genomic_DNA"/>
</dbReference>
<keyword evidence="1" id="KW-0175">Coiled coil</keyword>